<reference evidence="1" key="1">
    <citation type="journal article" date="2020" name="BMC Genomics">
        <title>Correction to: Identification and distribution of gene clusters required for synthesis of sphingolipid metabolism inhibitors in diverse species of the filamentous fungus Fusarium.</title>
        <authorList>
            <person name="Kim H.S."/>
            <person name="Lohmar J.M."/>
            <person name="Busman M."/>
            <person name="Brown D.W."/>
            <person name="Naumann T.A."/>
            <person name="Divon H.H."/>
            <person name="Lysoe E."/>
            <person name="Uhlig S."/>
            <person name="Proctor R.H."/>
        </authorList>
    </citation>
    <scope>NUCLEOTIDE SEQUENCE</scope>
    <source>
        <strain evidence="1">NRRL 45417</strain>
    </source>
</reference>
<keyword evidence="2" id="KW-1185">Reference proteome</keyword>
<name>A0A8H4X0C0_9HYPO</name>
<evidence type="ECO:0000313" key="2">
    <source>
        <dbReference type="Proteomes" id="UP000604273"/>
    </source>
</evidence>
<comment type="caution">
    <text evidence="1">The sequence shown here is derived from an EMBL/GenBank/DDBJ whole genome shotgun (WGS) entry which is preliminary data.</text>
</comment>
<dbReference type="AlphaFoldDB" id="A0A8H4X0C0"/>
<reference evidence="1" key="2">
    <citation type="submission" date="2020-05" db="EMBL/GenBank/DDBJ databases">
        <authorList>
            <person name="Kim H.-S."/>
            <person name="Proctor R.H."/>
            <person name="Brown D.W."/>
        </authorList>
    </citation>
    <scope>NUCLEOTIDE SEQUENCE</scope>
    <source>
        <strain evidence="1">NRRL 45417</strain>
    </source>
</reference>
<evidence type="ECO:0000313" key="1">
    <source>
        <dbReference type="EMBL" id="KAF4956311.1"/>
    </source>
</evidence>
<organism evidence="1 2">
    <name type="scientific">Fusarium gaditjirri</name>
    <dbReference type="NCBI Taxonomy" id="282569"/>
    <lineage>
        <taxon>Eukaryota</taxon>
        <taxon>Fungi</taxon>
        <taxon>Dikarya</taxon>
        <taxon>Ascomycota</taxon>
        <taxon>Pezizomycotina</taxon>
        <taxon>Sordariomycetes</taxon>
        <taxon>Hypocreomycetidae</taxon>
        <taxon>Hypocreales</taxon>
        <taxon>Nectriaceae</taxon>
        <taxon>Fusarium</taxon>
        <taxon>Fusarium nisikadoi species complex</taxon>
    </lineage>
</organism>
<dbReference type="EMBL" id="JABFAI010000087">
    <property type="protein sequence ID" value="KAF4956311.1"/>
    <property type="molecule type" value="Genomic_DNA"/>
</dbReference>
<dbReference type="OrthoDB" id="5090201at2759"/>
<protein>
    <submittedName>
        <fullName evidence="1">Uncharacterized protein</fullName>
    </submittedName>
</protein>
<dbReference type="Proteomes" id="UP000604273">
    <property type="component" value="Unassembled WGS sequence"/>
</dbReference>
<accession>A0A8H4X0C0</accession>
<proteinExistence type="predicted"/>
<gene>
    <name evidence="1" type="ORF">FGADI_3888</name>
</gene>
<sequence>MANPIITVSSPKTNSEFPITRAVTSPVEWDHYYSGARSSKSRDNQMNGSQGLEYDVEEEGLDENFVYGRLSPVPAPLPDTVSLAEMEEYLPGYRFVGNRDVEMEEADVEYESSFHEFTFEHPLRLGEDFEDFSSCSYWDDYEADVSESCFEVSNGEDTDLEGPSEDYNVSNAYGDAPEYSASESPAGFKVNYSGYYASAECDESVDGFSGYEPEAHSECNTSGVYSDGSEYNGVIVEEAFEEYDEGQIEEEEFYDDESDDVRIEEPYSEVIDDHGTPSDDEMCMEQVLDCGVCSGLYFNSTDAPQNHEYSLEDYTSQGADVEFEEFPRRLETIPEVDESLGPFPYGYAEYVPEDTHVDEGFGAEDDFYPDEASLAVEEEEIGDENGPYFNDTQLDLAEVKYTFV</sequence>